<organism evidence="1 2">
    <name type="scientific">Streptomyces aurantiogriseus</name>
    <dbReference type="NCBI Taxonomy" id="66870"/>
    <lineage>
        <taxon>Bacteria</taxon>
        <taxon>Bacillati</taxon>
        <taxon>Actinomycetota</taxon>
        <taxon>Actinomycetes</taxon>
        <taxon>Kitasatosporales</taxon>
        <taxon>Streptomycetaceae</taxon>
        <taxon>Streptomyces</taxon>
    </lineage>
</organism>
<dbReference type="AlphaFoldDB" id="A0A918F369"/>
<name>A0A918F369_9ACTN</name>
<evidence type="ECO:0000313" key="1">
    <source>
        <dbReference type="EMBL" id="GGR03031.1"/>
    </source>
</evidence>
<gene>
    <name evidence="1" type="ORF">GCM10010251_18690</name>
</gene>
<dbReference type="Proteomes" id="UP000658320">
    <property type="component" value="Unassembled WGS sequence"/>
</dbReference>
<evidence type="ECO:0000313" key="2">
    <source>
        <dbReference type="Proteomes" id="UP000658320"/>
    </source>
</evidence>
<proteinExistence type="predicted"/>
<reference evidence="1" key="2">
    <citation type="submission" date="2020-09" db="EMBL/GenBank/DDBJ databases">
        <authorList>
            <person name="Sun Q."/>
            <person name="Ohkuma M."/>
        </authorList>
    </citation>
    <scope>NUCLEOTIDE SEQUENCE</scope>
    <source>
        <strain evidence="1">JCM 4346</strain>
    </source>
</reference>
<comment type="caution">
    <text evidence="1">The sequence shown here is derived from an EMBL/GenBank/DDBJ whole genome shotgun (WGS) entry which is preliminary data.</text>
</comment>
<protein>
    <submittedName>
        <fullName evidence="1">Uncharacterized protein</fullName>
    </submittedName>
</protein>
<reference evidence="1" key="1">
    <citation type="journal article" date="2014" name="Int. J. Syst. Evol. Microbiol.">
        <title>Complete genome sequence of Corynebacterium casei LMG S-19264T (=DSM 44701T), isolated from a smear-ripened cheese.</title>
        <authorList>
            <consortium name="US DOE Joint Genome Institute (JGI-PGF)"/>
            <person name="Walter F."/>
            <person name="Albersmeier A."/>
            <person name="Kalinowski J."/>
            <person name="Ruckert C."/>
        </authorList>
    </citation>
    <scope>NUCLEOTIDE SEQUENCE</scope>
    <source>
        <strain evidence="1">JCM 4346</strain>
    </source>
</reference>
<sequence>MPLPIRVPQVAGDQLGLTSGIPNVSTLGRLPARLDSDALDDAVGAWLARYAADPVDEPGGTLVSAWRSLSGNRASIRPGAVQTDPPTAAS</sequence>
<dbReference type="EMBL" id="BMSX01000003">
    <property type="protein sequence ID" value="GGR03031.1"/>
    <property type="molecule type" value="Genomic_DNA"/>
</dbReference>
<keyword evidence="2" id="KW-1185">Reference proteome</keyword>
<accession>A0A918F369</accession>